<evidence type="ECO:0000313" key="3">
    <source>
        <dbReference type="Proteomes" id="UP000449846"/>
    </source>
</evidence>
<dbReference type="RefSeq" id="WP_155040911.1">
    <property type="nucleotide sequence ID" value="NZ_JBHGCD010000012.1"/>
</dbReference>
<protein>
    <submittedName>
        <fullName evidence="2">Uncharacterized protein</fullName>
    </submittedName>
</protein>
<organism evidence="2 3">
    <name type="scientific">Paracoccus litorisediminis</name>
    <dbReference type="NCBI Taxonomy" id="2006130"/>
    <lineage>
        <taxon>Bacteria</taxon>
        <taxon>Pseudomonadati</taxon>
        <taxon>Pseudomonadota</taxon>
        <taxon>Alphaproteobacteria</taxon>
        <taxon>Rhodobacterales</taxon>
        <taxon>Paracoccaceae</taxon>
        <taxon>Paracoccus</taxon>
    </lineage>
</organism>
<feature type="compositionally biased region" description="Basic and acidic residues" evidence="1">
    <location>
        <begin position="137"/>
        <end position="160"/>
    </location>
</feature>
<keyword evidence="3" id="KW-1185">Reference proteome</keyword>
<accession>A0A844HRZ8</accession>
<name>A0A844HRZ8_9RHOB</name>
<dbReference type="InterPro" id="IPR048813">
    <property type="entry name" value="GP7-like"/>
</dbReference>
<reference evidence="2 3" key="1">
    <citation type="submission" date="2019-11" db="EMBL/GenBank/DDBJ databases">
        <authorList>
            <person name="Dong K."/>
        </authorList>
    </citation>
    <scope>NUCLEOTIDE SEQUENCE [LARGE SCALE GENOMIC DNA]</scope>
    <source>
        <strain evidence="2 3">NBRC 112902</strain>
    </source>
</reference>
<dbReference type="Proteomes" id="UP000449846">
    <property type="component" value="Unassembled WGS sequence"/>
</dbReference>
<dbReference type="NCBIfam" id="NF045672">
    <property type="entry name" value="MCP_gp7_epsi_15"/>
    <property type="match status" value="1"/>
</dbReference>
<dbReference type="Pfam" id="PF20911">
    <property type="entry name" value="GP7"/>
    <property type="match status" value="1"/>
</dbReference>
<feature type="region of interest" description="Disordered" evidence="1">
    <location>
        <begin position="111"/>
        <end position="172"/>
    </location>
</feature>
<proteinExistence type="predicted"/>
<dbReference type="EMBL" id="WMIG01000011">
    <property type="protein sequence ID" value="MTH60975.1"/>
    <property type="molecule type" value="Genomic_DNA"/>
</dbReference>
<evidence type="ECO:0000256" key="1">
    <source>
        <dbReference type="SAM" id="MobiDB-lite"/>
    </source>
</evidence>
<comment type="caution">
    <text evidence="2">The sequence shown here is derived from an EMBL/GenBank/DDBJ whole genome shotgun (WGS) entry which is preliminary data.</text>
</comment>
<sequence length="172" mass="19282">MNHGRVELKNPDLVDILSRTDPDGKISDIIELAEKSNLILKDAVFTECNDGAKHQHVIRTGIPEPAFRRYNAGVKQGKSTTAKVVDTTGMVNRRCGTTDLSGHKPRYCDGGSYSGHNRMSDHQKVVSPSNGEQCRCGPRDREPRDNNRWRGWLKNERTDATTRPPEPTQIMT</sequence>
<dbReference type="AlphaFoldDB" id="A0A844HRZ8"/>
<evidence type="ECO:0000313" key="2">
    <source>
        <dbReference type="EMBL" id="MTH60975.1"/>
    </source>
</evidence>
<gene>
    <name evidence="2" type="ORF">GL300_17320</name>
</gene>
<dbReference type="OrthoDB" id="1630256at2"/>